<comment type="caution">
    <text evidence="7">The sequence shown here is derived from an EMBL/GenBank/DDBJ whole genome shotgun (WGS) entry which is preliminary data.</text>
</comment>
<sequence length="242" mass="26914">MSGKIQQLTVGQRVEIQISGLNVPARFQTDFIGVIKGRWFIVAMPDAKRYGELREHLHEGVPLIVRFVLENENGEICAFRTDIDFVVSHPTKMLFLDWPSNVESRVIRQGRRFDAYLPTSVARLNEDNKAEMSVDGVILDVSETGCRVKHQYSAPEGDDNNATDDADSPNEGHGWESGQRVQLNVQQKGNGELKLGCIVRQIKCKDGVCELGLQFNSNQKEAINSLFSGSLVDIDALARAGE</sequence>
<evidence type="ECO:0000259" key="5">
    <source>
        <dbReference type="Pfam" id="PF07238"/>
    </source>
</evidence>
<feature type="compositionally biased region" description="Acidic residues" evidence="4">
    <location>
        <begin position="156"/>
        <end position="168"/>
    </location>
</feature>
<dbReference type="InterPro" id="IPR009875">
    <property type="entry name" value="PilZ_domain"/>
</dbReference>
<feature type="domain" description="Type III secretion system flagellar brake protein YcgR PilZN" evidence="6">
    <location>
        <begin position="10"/>
        <end position="99"/>
    </location>
</feature>
<dbReference type="Gene3D" id="2.30.110.10">
    <property type="entry name" value="Electron Transport, Fmn-binding Protein, Chain A"/>
    <property type="match status" value="1"/>
</dbReference>
<dbReference type="Pfam" id="PF07238">
    <property type="entry name" value="PilZ"/>
    <property type="match status" value="1"/>
</dbReference>
<evidence type="ECO:0000313" key="7">
    <source>
        <dbReference type="EMBL" id="RUO43559.1"/>
    </source>
</evidence>
<dbReference type="RefSeq" id="WP_126820080.1">
    <property type="nucleotide sequence ID" value="NZ_PIPS01000002.1"/>
</dbReference>
<gene>
    <name evidence="7" type="ORF">CWE23_09510</name>
</gene>
<dbReference type="AlphaFoldDB" id="A0AA94EFD8"/>
<keyword evidence="7" id="KW-0969">Cilium</keyword>
<evidence type="ECO:0000259" key="6">
    <source>
        <dbReference type="Pfam" id="PF12945"/>
    </source>
</evidence>
<keyword evidence="2" id="KW-0547">Nucleotide-binding</keyword>
<keyword evidence="7" id="KW-0282">Flagellum</keyword>
<evidence type="ECO:0000256" key="4">
    <source>
        <dbReference type="SAM" id="MobiDB-lite"/>
    </source>
</evidence>
<proteinExistence type="predicted"/>
<feature type="domain" description="PilZ" evidence="5">
    <location>
        <begin position="108"/>
        <end position="225"/>
    </location>
</feature>
<name>A0AA94EFD8_9GAMM</name>
<dbReference type="Proteomes" id="UP000286680">
    <property type="component" value="Unassembled WGS sequence"/>
</dbReference>
<dbReference type="EMBL" id="PIPS01000002">
    <property type="protein sequence ID" value="RUO43559.1"/>
    <property type="molecule type" value="Genomic_DNA"/>
</dbReference>
<keyword evidence="8" id="KW-1185">Reference proteome</keyword>
<protein>
    <submittedName>
        <fullName evidence="7">Flagellar brake protein</fullName>
    </submittedName>
</protein>
<evidence type="ECO:0000256" key="3">
    <source>
        <dbReference type="ARBA" id="ARBA00023143"/>
    </source>
</evidence>
<dbReference type="Gene3D" id="2.40.10.220">
    <property type="entry name" value="predicted glycosyltransferase like domains"/>
    <property type="match status" value="1"/>
</dbReference>
<keyword evidence="1" id="KW-0973">c-di-GMP</keyword>
<dbReference type="SUPFAM" id="SSF141371">
    <property type="entry name" value="PilZ domain-like"/>
    <property type="match status" value="2"/>
</dbReference>
<dbReference type="InterPro" id="IPR012349">
    <property type="entry name" value="Split_barrel_FMN-bd"/>
</dbReference>
<dbReference type="InterPro" id="IPR009926">
    <property type="entry name" value="T3SS_YcgR_PilZN"/>
</dbReference>
<accession>A0AA94EFD8</accession>
<evidence type="ECO:0000256" key="2">
    <source>
        <dbReference type="ARBA" id="ARBA00022741"/>
    </source>
</evidence>
<dbReference type="GO" id="GO:0035438">
    <property type="term" value="F:cyclic-di-GMP binding"/>
    <property type="evidence" value="ECO:0007669"/>
    <property type="project" value="InterPro"/>
</dbReference>
<feature type="region of interest" description="Disordered" evidence="4">
    <location>
        <begin position="151"/>
        <end position="177"/>
    </location>
</feature>
<keyword evidence="7" id="KW-0966">Cell projection</keyword>
<dbReference type="Pfam" id="PF12945">
    <property type="entry name" value="PilZNR"/>
    <property type="match status" value="1"/>
</dbReference>
<keyword evidence="3" id="KW-0975">Bacterial flagellum</keyword>
<reference evidence="8" key="1">
    <citation type="journal article" date="2018" name="Front. Microbiol.">
        <title>Genome-Based Analysis Reveals the Taxonomy and Diversity of the Family Idiomarinaceae.</title>
        <authorList>
            <person name="Liu Y."/>
            <person name="Lai Q."/>
            <person name="Shao Z."/>
        </authorList>
    </citation>
    <scope>NUCLEOTIDE SEQUENCE [LARGE SCALE GENOMIC DNA]</scope>
    <source>
        <strain evidence="8">SN-14</strain>
    </source>
</reference>
<evidence type="ECO:0000313" key="8">
    <source>
        <dbReference type="Proteomes" id="UP000286680"/>
    </source>
</evidence>
<evidence type="ECO:0000256" key="1">
    <source>
        <dbReference type="ARBA" id="ARBA00022636"/>
    </source>
</evidence>
<organism evidence="7 8">
    <name type="scientific">Idiomarina aquatica</name>
    <dbReference type="NCBI Taxonomy" id="1327752"/>
    <lineage>
        <taxon>Bacteria</taxon>
        <taxon>Pseudomonadati</taxon>
        <taxon>Pseudomonadota</taxon>
        <taxon>Gammaproteobacteria</taxon>
        <taxon>Alteromonadales</taxon>
        <taxon>Idiomarinaceae</taxon>
        <taxon>Idiomarina</taxon>
    </lineage>
</organism>